<dbReference type="PRINTS" id="PR00412">
    <property type="entry name" value="EPOXHYDRLASE"/>
</dbReference>
<evidence type="ECO:0000313" key="2">
    <source>
        <dbReference type="EMBL" id="MEL0660601.1"/>
    </source>
</evidence>
<gene>
    <name evidence="2" type="ORF">V6255_15780</name>
</gene>
<keyword evidence="2" id="KW-0378">Hydrolase</keyword>
<dbReference type="PANTHER" id="PTHR43798:SF24">
    <property type="entry name" value="CIS-3-ALKYL-4-ALKYLOXETAN-2-ONE DECARBOXYLASE"/>
    <property type="match status" value="1"/>
</dbReference>
<dbReference type="Pfam" id="PF00561">
    <property type="entry name" value="Abhydrolase_1"/>
    <property type="match status" value="1"/>
</dbReference>
<dbReference type="InterPro" id="IPR029058">
    <property type="entry name" value="AB_hydrolase_fold"/>
</dbReference>
<protein>
    <submittedName>
        <fullName evidence="2">Alpha/beta fold hydrolase</fullName>
    </submittedName>
</protein>
<dbReference type="PRINTS" id="PR00111">
    <property type="entry name" value="ABHYDROLASE"/>
</dbReference>
<dbReference type="RefSeq" id="WP_341629014.1">
    <property type="nucleotide sequence ID" value="NZ_JBAKBA010000048.1"/>
</dbReference>
<dbReference type="InterPro" id="IPR050266">
    <property type="entry name" value="AB_hydrolase_sf"/>
</dbReference>
<reference evidence="2 3" key="1">
    <citation type="submission" date="2024-02" db="EMBL/GenBank/DDBJ databases">
        <title>Bacteria isolated from the canopy kelp, Nereocystis luetkeana.</title>
        <authorList>
            <person name="Pfister C.A."/>
            <person name="Younker I.T."/>
            <person name="Light S.H."/>
        </authorList>
    </citation>
    <scope>NUCLEOTIDE SEQUENCE [LARGE SCALE GENOMIC DNA]</scope>
    <source>
        <strain evidence="2 3">TI.2.07</strain>
    </source>
</reference>
<dbReference type="PANTHER" id="PTHR43798">
    <property type="entry name" value="MONOACYLGLYCEROL LIPASE"/>
    <property type="match status" value="1"/>
</dbReference>
<sequence length="293" mass="33989">MNFDSLFPFRRNFLDLNGQKYHYLNEGSGEPVVMVHGNPSWSFYYRNLVTELSHQYQCIVPDHIGCGLSDKPSDADYDYTLNQRINDLEKLLDHLDIKQNITLVVHDWGGMIGMGYAARYPDRIKRLVILNTAAFNLPKTKKFPIPLWICRNTYLGTALVRGFNAFSSIASYVGVKRKAMPATIRKAYVAPFNSWKNRISTLRFVQDIPLSPEDRNYQLVENIDSSLKHFQTIPTVICWGLQDFVFDKHFLEMWKQKMPHAEVHEFSDCGHYILEDASNEVINIVQKFMDKNP</sequence>
<comment type="caution">
    <text evidence="2">The sequence shown here is derived from an EMBL/GenBank/DDBJ whole genome shotgun (WGS) entry which is preliminary data.</text>
</comment>
<proteinExistence type="predicted"/>
<evidence type="ECO:0000259" key="1">
    <source>
        <dbReference type="Pfam" id="PF00561"/>
    </source>
</evidence>
<dbReference type="EMBL" id="JBAKBA010000048">
    <property type="protein sequence ID" value="MEL0660601.1"/>
    <property type="molecule type" value="Genomic_DNA"/>
</dbReference>
<feature type="domain" description="AB hydrolase-1" evidence="1">
    <location>
        <begin position="31"/>
        <end position="276"/>
    </location>
</feature>
<accession>A0ABU9HFD7</accession>
<dbReference type="InterPro" id="IPR000073">
    <property type="entry name" value="AB_hydrolase_1"/>
</dbReference>
<dbReference type="GO" id="GO:0016787">
    <property type="term" value="F:hydrolase activity"/>
    <property type="evidence" value="ECO:0007669"/>
    <property type="project" value="UniProtKB-KW"/>
</dbReference>
<dbReference type="Gene3D" id="3.40.50.1820">
    <property type="entry name" value="alpha/beta hydrolase"/>
    <property type="match status" value="1"/>
</dbReference>
<dbReference type="InterPro" id="IPR000639">
    <property type="entry name" value="Epox_hydrolase-like"/>
</dbReference>
<name>A0ABU9HFD7_9GAMM</name>
<dbReference type="Proteomes" id="UP001366060">
    <property type="component" value="Unassembled WGS sequence"/>
</dbReference>
<evidence type="ECO:0000313" key="3">
    <source>
        <dbReference type="Proteomes" id="UP001366060"/>
    </source>
</evidence>
<dbReference type="SUPFAM" id="SSF53474">
    <property type="entry name" value="alpha/beta-Hydrolases"/>
    <property type="match status" value="1"/>
</dbReference>
<organism evidence="2 3">
    <name type="scientific">Psychromonas arctica</name>
    <dbReference type="NCBI Taxonomy" id="168275"/>
    <lineage>
        <taxon>Bacteria</taxon>
        <taxon>Pseudomonadati</taxon>
        <taxon>Pseudomonadota</taxon>
        <taxon>Gammaproteobacteria</taxon>
        <taxon>Alteromonadales</taxon>
        <taxon>Psychromonadaceae</taxon>
        <taxon>Psychromonas</taxon>
    </lineage>
</organism>
<keyword evidence="3" id="KW-1185">Reference proteome</keyword>